<dbReference type="EMBL" id="CP132508">
    <property type="protein sequence ID" value="WPD19122.1"/>
    <property type="molecule type" value="Genomic_DNA"/>
</dbReference>
<dbReference type="InterPro" id="IPR016188">
    <property type="entry name" value="PurM-like_N"/>
</dbReference>
<feature type="domain" description="PurM-like C-terminal" evidence="3">
    <location>
        <begin position="173"/>
        <end position="337"/>
    </location>
</feature>
<dbReference type="InterPro" id="IPR011854">
    <property type="entry name" value="HypE"/>
</dbReference>
<dbReference type="PIRSF" id="PIRSF005644">
    <property type="entry name" value="Hdrgns_mtr_HypE"/>
    <property type="match status" value="1"/>
</dbReference>
<dbReference type="CDD" id="cd06061">
    <property type="entry name" value="PurM-like1"/>
    <property type="match status" value="1"/>
</dbReference>
<accession>A0ABZ0QNN6</accession>
<reference evidence="4 5" key="1">
    <citation type="submission" date="2023-08" db="EMBL/GenBank/DDBJ databases">
        <title>Genome sequence of Thermaerobacter compostii strain Ins1, a spore-forming filamentous bacterium isolated from a deep geothermal reservoir.</title>
        <authorList>
            <person name="Bregnard D."/>
            <person name="Gonzalez D."/>
            <person name="Junier P."/>
        </authorList>
    </citation>
    <scope>NUCLEOTIDE SEQUENCE [LARGE SCALE GENOMIC DNA]</scope>
    <source>
        <strain evidence="4 5">Ins1</strain>
    </source>
</reference>
<dbReference type="Gene3D" id="3.30.1330.10">
    <property type="entry name" value="PurM-like, N-terminal domain"/>
    <property type="match status" value="1"/>
</dbReference>
<dbReference type="Pfam" id="PF02769">
    <property type="entry name" value="AIRS_C"/>
    <property type="match status" value="1"/>
</dbReference>
<feature type="domain" description="PurM-like N-terminal" evidence="2">
    <location>
        <begin position="55"/>
        <end position="160"/>
    </location>
</feature>
<dbReference type="PANTHER" id="PTHR30303">
    <property type="entry name" value="HYDROGENASE ISOENZYMES FORMATION PROTEIN HYPE"/>
    <property type="match status" value="1"/>
</dbReference>
<dbReference type="PANTHER" id="PTHR30303:SF4">
    <property type="entry name" value="HYDROGENASE EXPRESSION_FORMATION PROTEIN HYPE"/>
    <property type="match status" value="1"/>
</dbReference>
<sequence>MDTEPRRTASGDPGDPKAAAAVLPEGKLPASLLERLVLPRIGVRRREVVLGAAPGEDAAALDLEGELCVAASDPITGAGHDAGWLAVHVNCNDVAATGAEPVAVLLTILLPPGTPAAVLEAIMAGAQRAAREVGCQIAGGHTEVTPGLAQPLVMATALGRTAPEGLMPSGGARPGDVLLMTKWAGLEGTAILATDCRRALAARGVPGAVLDAAAQLGRWLSIVPEARLAARRGAHALHDVTEGGVLGAVWEMVTAARHAQGDAVGCIVEAAAVPVRDETRAICAAAGVDPLRLIGSGALVVAAPPEAGARLQAAWTEAGIPAAVIGRVTDDGRLRVITEEGSEQPLEAPGTDALWIARARLGGDGTPS</sequence>
<evidence type="ECO:0000256" key="1">
    <source>
        <dbReference type="ARBA" id="ARBA00006243"/>
    </source>
</evidence>
<name>A0ABZ0QNN6_9FIRM</name>
<dbReference type="SUPFAM" id="SSF56042">
    <property type="entry name" value="PurM C-terminal domain-like"/>
    <property type="match status" value="1"/>
</dbReference>
<protein>
    <submittedName>
        <fullName evidence="4">AIR synthase family protein</fullName>
    </submittedName>
</protein>
<evidence type="ECO:0000313" key="5">
    <source>
        <dbReference type="Proteomes" id="UP001304683"/>
    </source>
</evidence>
<dbReference type="SUPFAM" id="SSF55326">
    <property type="entry name" value="PurM N-terminal domain-like"/>
    <property type="match status" value="1"/>
</dbReference>
<proteinExistence type="inferred from homology"/>
<evidence type="ECO:0000259" key="2">
    <source>
        <dbReference type="Pfam" id="PF00586"/>
    </source>
</evidence>
<dbReference type="RefSeq" id="WP_318750738.1">
    <property type="nucleotide sequence ID" value="NZ_CP132508.1"/>
</dbReference>
<evidence type="ECO:0000313" key="4">
    <source>
        <dbReference type="EMBL" id="WPD19122.1"/>
    </source>
</evidence>
<keyword evidence="5" id="KW-1185">Reference proteome</keyword>
<dbReference type="Pfam" id="PF00586">
    <property type="entry name" value="AIRS"/>
    <property type="match status" value="1"/>
</dbReference>
<comment type="similarity">
    <text evidence="1">Belongs to the HypE family.</text>
</comment>
<dbReference type="InterPro" id="IPR036676">
    <property type="entry name" value="PurM-like_C_sf"/>
</dbReference>
<evidence type="ECO:0000259" key="3">
    <source>
        <dbReference type="Pfam" id="PF02769"/>
    </source>
</evidence>
<dbReference type="InterPro" id="IPR010918">
    <property type="entry name" value="PurM-like_C_dom"/>
</dbReference>
<dbReference type="Gene3D" id="3.90.650.10">
    <property type="entry name" value="PurM-like C-terminal domain"/>
    <property type="match status" value="1"/>
</dbReference>
<dbReference type="Proteomes" id="UP001304683">
    <property type="component" value="Chromosome"/>
</dbReference>
<organism evidence="4 5">
    <name type="scientific">Thermaerobacter composti</name>
    <dbReference type="NCBI Taxonomy" id="554949"/>
    <lineage>
        <taxon>Bacteria</taxon>
        <taxon>Bacillati</taxon>
        <taxon>Bacillota</taxon>
        <taxon>Clostridia</taxon>
        <taxon>Eubacteriales</taxon>
        <taxon>Clostridiales Family XVII. Incertae Sedis</taxon>
        <taxon>Thermaerobacter</taxon>
    </lineage>
</organism>
<dbReference type="InterPro" id="IPR036921">
    <property type="entry name" value="PurM-like_N_sf"/>
</dbReference>
<gene>
    <name evidence="4" type="ORF">Q5761_00040</name>
</gene>